<feature type="transmembrane region" description="Helical" evidence="2">
    <location>
        <begin position="15"/>
        <end position="35"/>
    </location>
</feature>
<evidence type="ECO:0000256" key="2">
    <source>
        <dbReference type="SAM" id="Phobius"/>
    </source>
</evidence>
<keyword evidence="2" id="KW-1133">Transmembrane helix</keyword>
<evidence type="ECO:0000313" key="3">
    <source>
        <dbReference type="EMBL" id="OCG75773.1"/>
    </source>
</evidence>
<feature type="region of interest" description="Disordered" evidence="1">
    <location>
        <begin position="263"/>
        <end position="293"/>
    </location>
</feature>
<keyword evidence="2" id="KW-0472">Membrane</keyword>
<protein>
    <submittedName>
        <fullName evidence="3">Uncharacterized protein</fullName>
    </submittedName>
</protein>
<reference evidence="3 4" key="1">
    <citation type="submission" date="2016-05" db="EMBL/GenBank/DDBJ databases">
        <authorList>
            <person name="Lavstsen T."/>
            <person name="Jespersen J.S."/>
        </authorList>
    </citation>
    <scope>NUCLEOTIDE SEQUENCE [LARGE SCALE GENOMIC DNA]</scope>
    <source>
        <strain evidence="3 4">YLB-01</strain>
    </source>
</reference>
<dbReference type="RefSeq" id="WP_067023366.1">
    <property type="nucleotide sequence ID" value="NZ_CP038256.1"/>
</dbReference>
<evidence type="ECO:0000256" key="1">
    <source>
        <dbReference type="SAM" id="MobiDB-lite"/>
    </source>
</evidence>
<dbReference type="OrthoDB" id="5005773at2"/>
<dbReference type="AlphaFoldDB" id="A0A1B9NGS5"/>
<dbReference type="EMBL" id="LXMD01000012">
    <property type="protein sequence ID" value="OCG75773.1"/>
    <property type="molecule type" value="Genomic_DNA"/>
</dbReference>
<keyword evidence="4" id="KW-1185">Reference proteome</keyword>
<dbReference type="STRING" id="904291.A7J15_01625"/>
<keyword evidence="2" id="KW-0812">Transmembrane</keyword>
<proteinExistence type="predicted"/>
<comment type="caution">
    <text evidence="3">The sequence shown here is derived from an EMBL/GenBank/DDBJ whole genome shotgun (WGS) entry which is preliminary data.</text>
</comment>
<name>A0A1B9NGS5_9MICO</name>
<feature type="transmembrane region" description="Helical" evidence="2">
    <location>
        <begin position="218"/>
        <end position="242"/>
    </location>
</feature>
<sequence>MDQPVYLTRLLRQKVLLIVGLVASLAVGVFAGFTLENGELIPRASRVYTATANVLLSSQSPTFYQVEIPGVTQALPQAAEGEQQAPAQELIVQEPVPIDVASNAIILAYLASSDAIETDVVAAVGELGDDEDVSAVSRTTQPTGDERFPGRFELPVVQIGATAQSPGRAEAIAGAAVDAFLAMIAAQQTELGLPEDIRIEPELLTEPVADEGVGSNPMIPVVIVAFGAFLVVLALALVVEIVRERLALRRLARLRTRGPAAATDLDEVDAEASRQRATTKSDELIGARSSSGD</sequence>
<accession>A0A1B9NGS5</accession>
<gene>
    <name evidence="3" type="ORF">A7J15_01625</name>
</gene>
<evidence type="ECO:0000313" key="4">
    <source>
        <dbReference type="Proteomes" id="UP000093355"/>
    </source>
</evidence>
<dbReference type="Proteomes" id="UP000093355">
    <property type="component" value="Unassembled WGS sequence"/>
</dbReference>
<feature type="compositionally biased region" description="Basic and acidic residues" evidence="1">
    <location>
        <begin position="271"/>
        <end position="285"/>
    </location>
</feature>
<organism evidence="3 4">
    <name type="scientific">Microbacterium sediminis</name>
    <dbReference type="NCBI Taxonomy" id="904291"/>
    <lineage>
        <taxon>Bacteria</taxon>
        <taxon>Bacillati</taxon>
        <taxon>Actinomycetota</taxon>
        <taxon>Actinomycetes</taxon>
        <taxon>Micrococcales</taxon>
        <taxon>Microbacteriaceae</taxon>
        <taxon>Microbacterium</taxon>
    </lineage>
</organism>